<dbReference type="EMBL" id="JACHMH010000001">
    <property type="protein sequence ID" value="MBB4679926.1"/>
    <property type="molecule type" value="Genomic_DNA"/>
</dbReference>
<dbReference type="RefSeq" id="WP_185005615.1">
    <property type="nucleotide sequence ID" value="NZ_BAAAUI010000017.1"/>
</dbReference>
<proteinExistence type="predicted"/>
<keyword evidence="1" id="KW-1133">Transmembrane helix</keyword>
<gene>
    <name evidence="2" type="ORF">HNR67_006044</name>
</gene>
<evidence type="ECO:0000313" key="2">
    <source>
        <dbReference type="EMBL" id="MBB4679926.1"/>
    </source>
</evidence>
<dbReference type="AlphaFoldDB" id="A0A7W7FV12"/>
<name>A0A7W7FV12_9PSEU</name>
<reference evidence="2 3" key="1">
    <citation type="submission" date="2020-08" db="EMBL/GenBank/DDBJ databases">
        <title>Sequencing the genomes of 1000 actinobacteria strains.</title>
        <authorList>
            <person name="Klenk H.-P."/>
        </authorList>
    </citation>
    <scope>NUCLEOTIDE SEQUENCE [LARGE SCALE GENOMIC DNA]</scope>
    <source>
        <strain evidence="2 3">DSM 44230</strain>
    </source>
</reference>
<feature type="transmembrane region" description="Helical" evidence="1">
    <location>
        <begin position="6"/>
        <end position="22"/>
    </location>
</feature>
<feature type="transmembrane region" description="Helical" evidence="1">
    <location>
        <begin position="62"/>
        <end position="82"/>
    </location>
</feature>
<feature type="transmembrane region" description="Helical" evidence="1">
    <location>
        <begin position="88"/>
        <end position="105"/>
    </location>
</feature>
<comment type="caution">
    <text evidence="2">The sequence shown here is derived from an EMBL/GenBank/DDBJ whole genome shotgun (WGS) entry which is preliminary data.</text>
</comment>
<keyword evidence="1" id="KW-0812">Transmembrane</keyword>
<keyword evidence="1" id="KW-0472">Membrane</keyword>
<evidence type="ECO:0000313" key="3">
    <source>
        <dbReference type="Proteomes" id="UP000533598"/>
    </source>
</evidence>
<dbReference type="Proteomes" id="UP000533598">
    <property type="component" value="Unassembled WGS sequence"/>
</dbReference>
<organism evidence="2 3">
    <name type="scientific">Crossiella cryophila</name>
    <dbReference type="NCBI Taxonomy" id="43355"/>
    <lineage>
        <taxon>Bacteria</taxon>
        <taxon>Bacillati</taxon>
        <taxon>Actinomycetota</taxon>
        <taxon>Actinomycetes</taxon>
        <taxon>Pseudonocardiales</taxon>
        <taxon>Pseudonocardiaceae</taxon>
        <taxon>Crossiella</taxon>
    </lineage>
</organism>
<evidence type="ECO:0000256" key="1">
    <source>
        <dbReference type="SAM" id="Phobius"/>
    </source>
</evidence>
<sequence>MTSVIAILQLLIALAFVSIPLVRHRYGPAAQRAAEAELDRQGVPVTVLAANKIRFDAGGHETAVPVTVAAIMTGLAALNLAGGSLAAPLTWVFQSIVLLGNCLILHSQLTAARSVTAAFARKGDPVLARIEVSALLTAAERAFPHWVMPVLQNLRHAVVFGGSALALGLLAFG</sequence>
<accession>A0A7W7FV12</accession>
<protein>
    <submittedName>
        <fullName evidence="2">Uncharacterized protein</fullName>
    </submittedName>
</protein>
<keyword evidence="3" id="KW-1185">Reference proteome</keyword>